<evidence type="ECO:0000313" key="2">
    <source>
        <dbReference type="Proteomes" id="UP001501746"/>
    </source>
</evidence>
<accession>A0ABN2MW07</accession>
<keyword evidence="2" id="KW-1185">Reference proteome</keyword>
<name>A0ABN2MW07_9MICO</name>
<dbReference type="RefSeq" id="WP_157426568.1">
    <property type="nucleotide sequence ID" value="NZ_BAAANK010000008.1"/>
</dbReference>
<evidence type="ECO:0000313" key="1">
    <source>
        <dbReference type="EMBL" id="GAA1840854.1"/>
    </source>
</evidence>
<proteinExistence type="predicted"/>
<protein>
    <submittedName>
        <fullName evidence="1">Uncharacterized protein</fullName>
    </submittedName>
</protein>
<reference evidence="1 2" key="1">
    <citation type="journal article" date="2019" name="Int. J. Syst. Evol. Microbiol.">
        <title>The Global Catalogue of Microorganisms (GCM) 10K type strain sequencing project: providing services to taxonomists for standard genome sequencing and annotation.</title>
        <authorList>
            <consortium name="The Broad Institute Genomics Platform"/>
            <consortium name="The Broad Institute Genome Sequencing Center for Infectious Disease"/>
            <person name="Wu L."/>
            <person name="Ma J."/>
        </authorList>
    </citation>
    <scope>NUCLEOTIDE SEQUENCE [LARGE SCALE GENOMIC DNA]</scope>
    <source>
        <strain evidence="1 2">JCM 14323</strain>
    </source>
</reference>
<gene>
    <name evidence="1" type="ORF">GCM10009750_28700</name>
</gene>
<dbReference type="EMBL" id="BAAANK010000008">
    <property type="protein sequence ID" value="GAA1840854.1"/>
    <property type="molecule type" value="Genomic_DNA"/>
</dbReference>
<comment type="caution">
    <text evidence="1">The sequence shown here is derived from an EMBL/GenBank/DDBJ whole genome shotgun (WGS) entry which is preliminary data.</text>
</comment>
<sequence>MTILLLLLVLALVAWAAVGSFTVAVRDGYHRLGLRDDWQRTPASID</sequence>
<organism evidence="1 2">
    <name type="scientific">Agromyces salentinus</name>
    <dbReference type="NCBI Taxonomy" id="269421"/>
    <lineage>
        <taxon>Bacteria</taxon>
        <taxon>Bacillati</taxon>
        <taxon>Actinomycetota</taxon>
        <taxon>Actinomycetes</taxon>
        <taxon>Micrococcales</taxon>
        <taxon>Microbacteriaceae</taxon>
        <taxon>Agromyces</taxon>
    </lineage>
</organism>
<dbReference type="Proteomes" id="UP001501746">
    <property type="component" value="Unassembled WGS sequence"/>
</dbReference>